<feature type="transmembrane region" description="Helical" evidence="7">
    <location>
        <begin position="326"/>
        <end position="349"/>
    </location>
</feature>
<protein>
    <submittedName>
        <fullName evidence="8">AI-2E family transporter</fullName>
    </submittedName>
</protein>
<evidence type="ECO:0000313" key="8">
    <source>
        <dbReference type="EMBL" id="MFC6786252.1"/>
    </source>
</evidence>
<dbReference type="InterPro" id="IPR002549">
    <property type="entry name" value="AI-2E-like"/>
</dbReference>
<feature type="transmembrane region" description="Helical" evidence="7">
    <location>
        <begin position="207"/>
        <end position="228"/>
    </location>
</feature>
<sequence>MALSDVDWSRTAWWGIGAVLGAALVYVVYSFVGTFVFGVFIYYATRPLYNRVRKRIPQSSVAAAVAIFAMTLPALLLAGYALLIVANQIRELDIAGNGYLDQLPFTEETLDMLTDPSQIAAVDWQRYVTIDTVSGTLNSLAQAADTVAFLGTGAIHLFVMLAVAFYLLRDGGRLGRYLVRFTDQGGIVDAYGLAVDRDLKSIFFGNILNAIVTGTIAVIVYSVLNVFAPDGGAIPAAGLVGLLAGVASLIPIVGMKLVYFPVTGFMAVRAVVNDVSGGLAFVLVFALASLIIVDTIPDLVLRPYVSGRSLHVGAVMLAYTLGPLLFGWYGIFLMPVLLVLIVHFVRIVFPELLAGEPLRPYAVDPTYLTDEEPRAVSSDPGSAPAAVEDGSGPHGAEKPGEPTPEDSSDDA</sequence>
<dbReference type="AlphaFoldDB" id="A0ABD5TGC0"/>
<feature type="transmembrane region" description="Helical" evidence="7">
    <location>
        <begin position="271"/>
        <end position="293"/>
    </location>
</feature>
<proteinExistence type="inferred from homology"/>
<keyword evidence="5 7" id="KW-0472">Membrane</keyword>
<organism evidence="8 9">
    <name type="scientific">Halobaculum halobium</name>
    <dbReference type="NCBI Taxonomy" id="3032281"/>
    <lineage>
        <taxon>Archaea</taxon>
        <taxon>Methanobacteriati</taxon>
        <taxon>Methanobacteriota</taxon>
        <taxon>Stenosarchaea group</taxon>
        <taxon>Halobacteria</taxon>
        <taxon>Halobacteriales</taxon>
        <taxon>Haloferacaceae</taxon>
        <taxon>Halobaculum</taxon>
    </lineage>
</organism>
<gene>
    <name evidence="8" type="ORF">ACFQFD_09710</name>
</gene>
<dbReference type="Pfam" id="PF01594">
    <property type="entry name" value="AI-2E_transport"/>
    <property type="match status" value="1"/>
</dbReference>
<dbReference type="EMBL" id="JBHSWX010000012">
    <property type="protein sequence ID" value="MFC6786252.1"/>
    <property type="molecule type" value="Genomic_DNA"/>
</dbReference>
<evidence type="ECO:0000256" key="3">
    <source>
        <dbReference type="ARBA" id="ARBA00022692"/>
    </source>
</evidence>
<evidence type="ECO:0000256" key="1">
    <source>
        <dbReference type="ARBA" id="ARBA00004141"/>
    </source>
</evidence>
<dbReference type="GO" id="GO:0016020">
    <property type="term" value="C:membrane"/>
    <property type="evidence" value="ECO:0007669"/>
    <property type="project" value="UniProtKB-SubCell"/>
</dbReference>
<keyword evidence="4 7" id="KW-1133">Transmembrane helix</keyword>
<comment type="subcellular location">
    <subcellularLocation>
        <location evidence="1">Membrane</location>
        <topology evidence="1">Multi-pass membrane protein</topology>
    </subcellularLocation>
</comment>
<evidence type="ECO:0000313" key="9">
    <source>
        <dbReference type="Proteomes" id="UP001596443"/>
    </source>
</evidence>
<evidence type="ECO:0000256" key="4">
    <source>
        <dbReference type="ARBA" id="ARBA00022989"/>
    </source>
</evidence>
<feature type="region of interest" description="Disordered" evidence="6">
    <location>
        <begin position="370"/>
        <end position="411"/>
    </location>
</feature>
<dbReference type="RefSeq" id="WP_284063053.1">
    <property type="nucleotide sequence ID" value="NZ_CP126158.1"/>
</dbReference>
<feature type="transmembrane region" description="Helical" evidence="7">
    <location>
        <begin position="147"/>
        <end position="168"/>
    </location>
</feature>
<dbReference type="Proteomes" id="UP001596443">
    <property type="component" value="Unassembled WGS sequence"/>
</dbReference>
<evidence type="ECO:0000256" key="7">
    <source>
        <dbReference type="SAM" id="Phobius"/>
    </source>
</evidence>
<evidence type="ECO:0000256" key="6">
    <source>
        <dbReference type="SAM" id="MobiDB-lite"/>
    </source>
</evidence>
<feature type="transmembrane region" description="Helical" evidence="7">
    <location>
        <begin position="12"/>
        <end position="40"/>
    </location>
</feature>
<reference evidence="8 9" key="1">
    <citation type="journal article" date="2019" name="Int. J. Syst. Evol. Microbiol.">
        <title>The Global Catalogue of Microorganisms (GCM) 10K type strain sequencing project: providing services to taxonomists for standard genome sequencing and annotation.</title>
        <authorList>
            <consortium name="The Broad Institute Genomics Platform"/>
            <consortium name="The Broad Institute Genome Sequencing Center for Infectious Disease"/>
            <person name="Wu L."/>
            <person name="Ma J."/>
        </authorList>
    </citation>
    <scope>NUCLEOTIDE SEQUENCE [LARGE SCALE GENOMIC DNA]</scope>
    <source>
        <strain evidence="8 9">SYNS20</strain>
    </source>
</reference>
<evidence type="ECO:0000256" key="2">
    <source>
        <dbReference type="ARBA" id="ARBA00009773"/>
    </source>
</evidence>
<feature type="transmembrane region" description="Helical" evidence="7">
    <location>
        <begin position="61"/>
        <end position="83"/>
    </location>
</feature>
<name>A0ABD5TGC0_9EURY</name>
<comment type="similarity">
    <text evidence="2">Belongs to the autoinducer-2 exporter (AI-2E) (TC 2.A.86) family.</text>
</comment>
<dbReference type="GeneID" id="81209320"/>
<accession>A0ABD5TGC0</accession>
<keyword evidence="9" id="KW-1185">Reference proteome</keyword>
<comment type="caution">
    <text evidence="8">The sequence shown here is derived from an EMBL/GenBank/DDBJ whole genome shotgun (WGS) entry which is preliminary data.</text>
</comment>
<feature type="transmembrane region" description="Helical" evidence="7">
    <location>
        <begin position="234"/>
        <end position="259"/>
    </location>
</feature>
<evidence type="ECO:0000256" key="5">
    <source>
        <dbReference type="ARBA" id="ARBA00023136"/>
    </source>
</evidence>
<keyword evidence="3 7" id="KW-0812">Transmembrane</keyword>